<gene>
    <name evidence="1" type="ORF">ACFPK0_16345</name>
</gene>
<proteinExistence type="predicted"/>
<organism evidence="1 2">
    <name type="scientific">Rhodanobacter ginsenosidimutans</name>
    <dbReference type="NCBI Taxonomy" id="490571"/>
    <lineage>
        <taxon>Bacteria</taxon>
        <taxon>Pseudomonadati</taxon>
        <taxon>Pseudomonadota</taxon>
        <taxon>Gammaproteobacteria</taxon>
        <taxon>Lysobacterales</taxon>
        <taxon>Rhodanobacteraceae</taxon>
        <taxon>Rhodanobacter</taxon>
    </lineage>
</organism>
<keyword evidence="2" id="KW-1185">Reference proteome</keyword>
<evidence type="ECO:0000313" key="2">
    <source>
        <dbReference type="Proteomes" id="UP001596018"/>
    </source>
</evidence>
<name>A0ABW0JZD1_9GAMM</name>
<evidence type="ECO:0000313" key="1">
    <source>
        <dbReference type="EMBL" id="MFC5441584.1"/>
    </source>
</evidence>
<comment type="caution">
    <text evidence="1">The sequence shown here is derived from an EMBL/GenBank/DDBJ whole genome shotgun (WGS) entry which is preliminary data.</text>
</comment>
<protein>
    <submittedName>
        <fullName evidence="1">Uncharacterized protein</fullName>
    </submittedName>
</protein>
<reference evidence="2" key="1">
    <citation type="journal article" date="2019" name="Int. J. Syst. Evol. Microbiol.">
        <title>The Global Catalogue of Microorganisms (GCM) 10K type strain sequencing project: providing services to taxonomists for standard genome sequencing and annotation.</title>
        <authorList>
            <consortium name="The Broad Institute Genomics Platform"/>
            <consortium name="The Broad Institute Genome Sequencing Center for Infectious Disease"/>
            <person name="Wu L."/>
            <person name="Ma J."/>
        </authorList>
    </citation>
    <scope>NUCLEOTIDE SEQUENCE [LARGE SCALE GENOMIC DNA]</scope>
    <source>
        <strain evidence="2">KACC 12822</strain>
    </source>
</reference>
<sequence>MIGAAGVAMKKVEPQLASLGLLLIEDRDYAATFSSATHTLHVASEPYYSGLSISLRDACGETYELGLLARQIAPERYAQPNGLQATDGQEMFGLSSMVSFLQDNKALVFEQPAPYSAAYQEAEKLRLAEPGLSGAI</sequence>
<accession>A0ABW0JZD1</accession>
<dbReference type="Proteomes" id="UP001596018">
    <property type="component" value="Unassembled WGS sequence"/>
</dbReference>
<dbReference type="RefSeq" id="WP_056083801.1">
    <property type="nucleotide sequence ID" value="NZ_JALBWS010000007.1"/>
</dbReference>
<dbReference type="EMBL" id="JBHSMM010000007">
    <property type="protein sequence ID" value="MFC5441584.1"/>
    <property type="molecule type" value="Genomic_DNA"/>
</dbReference>